<proteinExistence type="predicted"/>
<dbReference type="Proteomes" id="UP000222564">
    <property type="component" value="Unassembled WGS sequence"/>
</dbReference>
<reference evidence="1 2" key="1">
    <citation type="submission" date="2013-09" db="EMBL/GenBank/DDBJ databases">
        <title>Biodegradation of hydrocarbons in the deep terrestrial subsurface : characterization of a microbial consortium composed of two Desulfotomaculum species originating from a deep geological formation.</title>
        <authorList>
            <person name="Aullo T."/>
            <person name="Berlendis S."/>
            <person name="Lascourreges J.-F."/>
            <person name="Dessort D."/>
            <person name="Saint-Laurent S."/>
            <person name="Schraauwers B."/>
            <person name="Mas J."/>
            <person name="Magot M."/>
            <person name="Ranchou-Peyruse A."/>
        </authorList>
    </citation>
    <scope>NUCLEOTIDE SEQUENCE [LARGE SCALE GENOMIC DNA]</scope>
    <source>
        <strain evidence="1 2">Bs107</strain>
    </source>
</reference>
<name>A0A2C6MBS3_9FIRM</name>
<dbReference type="EMBL" id="AWQQ01000129">
    <property type="protein sequence ID" value="PHJ36974.1"/>
    <property type="molecule type" value="Genomic_DNA"/>
</dbReference>
<dbReference type="AlphaFoldDB" id="A0A2C6MBS3"/>
<evidence type="ECO:0000313" key="1">
    <source>
        <dbReference type="EMBL" id="PHJ36974.1"/>
    </source>
</evidence>
<comment type="caution">
    <text evidence="1">The sequence shown here is derived from an EMBL/GenBank/DDBJ whole genome shotgun (WGS) entry which is preliminary data.</text>
</comment>
<accession>A0A2C6MBS3</accession>
<sequence>MAVVEEFLSVDEVATMPLEELIEFIQQKSKNRFSDPEGVAQALKKLLGRLID</sequence>
<dbReference type="RefSeq" id="WP_180261164.1">
    <property type="nucleotide sequence ID" value="NZ_AWQQ01000129.1"/>
</dbReference>
<evidence type="ECO:0000313" key="2">
    <source>
        <dbReference type="Proteomes" id="UP000222564"/>
    </source>
</evidence>
<gene>
    <name evidence="1" type="ORF">P378_19180</name>
</gene>
<organism evidence="1 2">
    <name type="scientific">Desulforamulus profundi</name>
    <dbReference type="NCBI Taxonomy" id="1383067"/>
    <lineage>
        <taxon>Bacteria</taxon>
        <taxon>Bacillati</taxon>
        <taxon>Bacillota</taxon>
        <taxon>Clostridia</taxon>
        <taxon>Eubacteriales</taxon>
        <taxon>Peptococcaceae</taxon>
        <taxon>Desulforamulus</taxon>
    </lineage>
</organism>
<protein>
    <submittedName>
        <fullName evidence="1">Uncharacterized protein</fullName>
    </submittedName>
</protein>
<keyword evidence="2" id="KW-1185">Reference proteome</keyword>